<gene>
    <name evidence="1" type="ORF">IEQ34_001950</name>
</gene>
<reference evidence="1 2" key="1">
    <citation type="journal article" date="2021" name="Hortic Res">
        <title>Chromosome-scale assembly of the Dendrobium chrysotoxum genome enhances the understanding of orchid evolution.</title>
        <authorList>
            <person name="Zhang Y."/>
            <person name="Zhang G.Q."/>
            <person name="Zhang D."/>
            <person name="Liu X.D."/>
            <person name="Xu X.Y."/>
            <person name="Sun W.H."/>
            <person name="Yu X."/>
            <person name="Zhu X."/>
            <person name="Wang Z.W."/>
            <person name="Zhao X."/>
            <person name="Zhong W.Y."/>
            <person name="Chen H."/>
            <person name="Yin W.L."/>
            <person name="Huang T."/>
            <person name="Niu S.C."/>
            <person name="Liu Z.J."/>
        </authorList>
    </citation>
    <scope>NUCLEOTIDE SEQUENCE [LARGE SCALE GENOMIC DNA]</scope>
    <source>
        <strain evidence="1">Lindl</strain>
    </source>
</reference>
<dbReference type="AlphaFoldDB" id="A0AAV7HKT0"/>
<organism evidence="1 2">
    <name type="scientific">Dendrobium chrysotoxum</name>
    <name type="common">Orchid</name>
    <dbReference type="NCBI Taxonomy" id="161865"/>
    <lineage>
        <taxon>Eukaryota</taxon>
        <taxon>Viridiplantae</taxon>
        <taxon>Streptophyta</taxon>
        <taxon>Embryophyta</taxon>
        <taxon>Tracheophyta</taxon>
        <taxon>Spermatophyta</taxon>
        <taxon>Magnoliopsida</taxon>
        <taxon>Liliopsida</taxon>
        <taxon>Asparagales</taxon>
        <taxon>Orchidaceae</taxon>
        <taxon>Epidendroideae</taxon>
        <taxon>Malaxideae</taxon>
        <taxon>Dendrobiinae</taxon>
        <taxon>Dendrobium</taxon>
    </lineage>
</organism>
<keyword evidence="2" id="KW-1185">Reference proteome</keyword>
<evidence type="ECO:0000313" key="2">
    <source>
        <dbReference type="Proteomes" id="UP000775213"/>
    </source>
</evidence>
<dbReference type="Proteomes" id="UP000775213">
    <property type="component" value="Unassembled WGS sequence"/>
</dbReference>
<comment type="caution">
    <text evidence="1">The sequence shown here is derived from an EMBL/GenBank/DDBJ whole genome shotgun (WGS) entry which is preliminary data.</text>
</comment>
<name>A0AAV7HKT0_DENCH</name>
<dbReference type="EMBL" id="JAGFBR010000003">
    <property type="protein sequence ID" value="KAH0468718.1"/>
    <property type="molecule type" value="Genomic_DNA"/>
</dbReference>
<proteinExistence type="predicted"/>
<evidence type="ECO:0000313" key="1">
    <source>
        <dbReference type="EMBL" id="KAH0468718.1"/>
    </source>
</evidence>
<accession>A0AAV7HKT0</accession>
<protein>
    <submittedName>
        <fullName evidence="1">Uncharacterized protein</fullName>
    </submittedName>
</protein>
<sequence>MVGWEPGAAPTTRGVISKNLLSSFAADRENTYARTLLCVVGWDPGAVPTMRRGTLKGENIIITRMGPGERVIGTHVTPRDAARVNKFEPDPSMQADRSRQGSINIYEMPPNTCMGPGERVIGTHVTSKDAARRADLEADLGADLRENWGRAVLVFGEITVKKVDALKGKIEQFKFCMEERFLTMENQTESQFRGIEVMLRKLMKMQSKTPPVVPIINLNQDLTRIS</sequence>